<evidence type="ECO:0000256" key="7">
    <source>
        <dbReference type="ARBA" id="ARBA00022723"/>
    </source>
</evidence>
<name>A0A429G6Y4_9CREN</name>
<reference evidence="13 14" key="1">
    <citation type="submission" date="2018-10" db="EMBL/GenBank/DDBJ databases">
        <title>Co-occurring genomic capacity for anaerobic methane metabolism and dissimilatory sulfite reduction discovered in the Korarchaeota.</title>
        <authorList>
            <person name="Mckay L.J."/>
            <person name="Dlakic M."/>
            <person name="Fields M.W."/>
            <person name="Delmont T.O."/>
            <person name="Eren A.M."/>
            <person name="Jay Z.J."/>
            <person name="Klingelsmith K.B."/>
            <person name="Rusch D.B."/>
            <person name="Inskeep W.P."/>
        </authorList>
    </citation>
    <scope>NUCLEOTIDE SEQUENCE [LARGE SCALE GENOMIC DNA]</scope>
    <source>
        <strain evidence="13 14">WS</strain>
    </source>
</reference>
<keyword evidence="5" id="KW-0819">tRNA processing</keyword>
<evidence type="ECO:0000256" key="8">
    <source>
        <dbReference type="ARBA" id="ARBA00022741"/>
    </source>
</evidence>
<evidence type="ECO:0000256" key="4">
    <source>
        <dbReference type="ARBA" id="ARBA00022679"/>
    </source>
</evidence>
<gene>
    <name evidence="13" type="ORF">D9Q81_03070</name>
</gene>
<keyword evidence="10" id="KW-0342">GTP-binding</keyword>
<organism evidence="13 14">
    <name type="scientific">Candidatus Korarchaeum cryptofilum</name>
    <dbReference type="NCBI Taxonomy" id="498846"/>
    <lineage>
        <taxon>Archaea</taxon>
        <taxon>Thermoproteota</taxon>
        <taxon>Candidatus Korarchaeia</taxon>
        <taxon>Candidatus Korarchaeales</taxon>
        <taxon>Candidatus Korarchaeaceae</taxon>
        <taxon>Candidatus Korarchaeum</taxon>
    </lineage>
</organism>
<comment type="caution">
    <text evidence="13">The sequence shown here is derived from an EMBL/GenBank/DDBJ whole genome shotgun (WGS) entry which is preliminary data.</text>
</comment>
<proteinExistence type="inferred from homology"/>
<evidence type="ECO:0000256" key="2">
    <source>
        <dbReference type="ARBA" id="ARBA00010113"/>
    </source>
</evidence>
<dbReference type="Proteomes" id="UP000278149">
    <property type="component" value="Unassembled WGS sequence"/>
</dbReference>
<dbReference type="AlphaFoldDB" id="A0A429G6Y4"/>
<keyword evidence="6 13" id="KW-0548">Nucleotidyltransferase</keyword>
<dbReference type="EMBL" id="RCOR01000018">
    <property type="protein sequence ID" value="RSN69598.1"/>
    <property type="molecule type" value="Genomic_DNA"/>
</dbReference>
<evidence type="ECO:0000256" key="5">
    <source>
        <dbReference type="ARBA" id="ARBA00022694"/>
    </source>
</evidence>
<dbReference type="GO" id="GO:0005525">
    <property type="term" value="F:GTP binding"/>
    <property type="evidence" value="ECO:0007669"/>
    <property type="project" value="UniProtKB-KW"/>
</dbReference>
<dbReference type="PANTHER" id="PTHR12729">
    <property type="entry name" value="TRNA(HIS) GUANYLYLTRANSFERASE-RELATED"/>
    <property type="match status" value="1"/>
</dbReference>
<dbReference type="RefSeq" id="WP_125741188.1">
    <property type="nucleotide sequence ID" value="NZ_RCOR01000018.1"/>
</dbReference>
<dbReference type="Pfam" id="PF14413">
    <property type="entry name" value="Thg1C"/>
    <property type="match status" value="1"/>
</dbReference>
<dbReference type="GO" id="GO:0008193">
    <property type="term" value="F:tRNA guanylyltransferase activity"/>
    <property type="evidence" value="ECO:0007669"/>
    <property type="project" value="UniProtKB-EC"/>
</dbReference>
<protein>
    <recommendedName>
        <fullName evidence="3">tRNA(His) guanylyltransferase</fullName>
        <ecNumber evidence="3">2.7.7.79</ecNumber>
    </recommendedName>
</protein>
<comment type="cofactor">
    <cofactor evidence="1">
        <name>Mg(2+)</name>
        <dbReference type="ChEBI" id="CHEBI:18420"/>
    </cofactor>
</comment>
<dbReference type="GO" id="GO:0000287">
    <property type="term" value="F:magnesium ion binding"/>
    <property type="evidence" value="ECO:0007669"/>
    <property type="project" value="InterPro"/>
</dbReference>
<dbReference type="FunFam" id="3.30.70.3000:FF:000006">
    <property type="entry name" value="Predicted protein"/>
    <property type="match status" value="1"/>
</dbReference>
<evidence type="ECO:0000259" key="11">
    <source>
        <dbReference type="Pfam" id="PF04446"/>
    </source>
</evidence>
<evidence type="ECO:0000313" key="14">
    <source>
        <dbReference type="Proteomes" id="UP000278149"/>
    </source>
</evidence>
<accession>A0A429G6Y4</accession>
<feature type="domain" description="Thg1 C-terminal" evidence="12">
    <location>
        <begin position="151"/>
        <end position="230"/>
    </location>
</feature>
<keyword evidence="8" id="KW-0547">Nucleotide-binding</keyword>
<keyword evidence="9" id="KW-0460">Magnesium</keyword>
<evidence type="ECO:0000256" key="9">
    <source>
        <dbReference type="ARBA" id="ARBA00022842"/>
    </source>
</evidence>
<evidence type="ECO:0000259" key="12">
    <source>
        <dbReference type="Pfam" id="PF14413"/>
    </source>
</evidence>
<evidence type="ECO:0000256" key="6">
    <source>
        <dbReference type="ARBA" id="ARBA00022695"/>
    </source>
</evidence>
<evidence type="ECO:0000256" key="3">
    <source>
        <dbReference type="ARBA" id="ARBA00012511"/>
    </source>
</evidence>
<dbReference type="EC" id="2.7.7.79" evidence="3"/>
<dbReference type="InterPro" id="IPR024956">
    <property type="entry name" value="tRNAHis_GuaTrfase_cat"/>
</dbReference>
<keyword evidence="7" id="KW-0479">Metal-binding</keyword>
<feature type="domain" description="tRNAHis guanylyltransferase catalytic" evidence="11">
    <location>
        <begin position="37"/>
        <end position="144"/>
    </location>
</feature>
<comment type="similarity">
    <text evidence="2">Belongs to the tRNA(His) guanylyltransferase family.</text>
</comment>
<keyword evidence="4 13" id="KW-0808">Transferase</keyword>
<evidence type="ECO:0000256" key="1">
    <source>
        <dbReference type="ARBA" id="ARBA00001946"/>
    </source>
</evidence>
<dbReference type="InterPro" id="IPR038469">
    <property type="entry name" value="tRNAHis_GuaTrfase_Thg1_sf"/>
</dbReference>
<evidence type="ECO:0000313" key="13">
    <source>
        <dbReference type="EMBL" id="RSN69598.1"/>
    </source>
</evidence>
<sequence length="267" mass="30609">MGEELIATECRPDSGGSSMNASIRSVDWKEREIFSGLRVPSDAPVMVRIDGWRFHKVADELGLERPFDRRLIEALIQAPLSLMRMGFPLALSFAFSDEISFLIYPPIPWSGRVEKLISVIPSHSSAIVSMFLNYPVCFDARIIILRDLDEILGYLSWRQSEAWRNALNSYALFALERSGMNREDAVKELRNRKADSLHDIIFTKLGINIATVPSWQRRGVIVRKRYEEKHCESGKVVRRVPEVDWDIPLFSTPEGRDYLLEALRALE</sequence>
<dbReference type="Gene3D" id="3.30.70.3000">
    <property type="match status" value="1"/>
</dbReference>
<dbReference type="InterPro" id="IPR007537">
    <property type="entry name" value="tRNAHis_GuaTrfase_Thg1"/>
</dbReference>
<dbReference type="Pfam" id="PF04446">
    <property type="entry name" value="Thg1"/>
    <property type="match status" value="1"/>
</dbReference>
<evidence type="ECO:0000256" key="10">
    <source>
        <dbReference type="ARBA" id="ARBA00023134"/>
    </source>
</evidence>
<dbReference type="InterPro" id="IPR025845">
    <property type="entry name" value="Thg1_C_dom"/>
</dbReference>
<dbReference type="GO" id="GO:0006400">
    <property type="term" value="P:tRNA modification"/>
    <property type="evidence" value="ECO:0007669"/>
    <property type="project" value="InterPro"/>
</dbReference>
<dbReference type="PANTHER" id="PTHR12729:SF6">
    <property type="entry name" value="TRNA(HIS) GUANYLYLTRANSFERASE-RELATED"/>
    <property type="match status" value="1"/>
</dbReference>